<dbReference type="GO" id="GO:0000976">
    <property type="term" value="F:transcription cis-regulatory region binding"/>
    <property type="evidence" value="ECO:0007669"/>
    <property type="project" value="UniProtKB-ARBA"/>
</dbReference>
<dbReference type="GO" id="GO:0005634">
    <property type="term" value="C:nucleus"/>
    <property type="evidence" value="ECO:0007669"/>
    <property type="project" value="UniProtKB-SubCell"/>
</dbReference>
<sequence>MNISECMTSAFRGIYTRRLLGALRRIGGLSRRKKEELTLVKRMRRIKIAAELSLALISNGTAWGRALITKYTSQQKRDRCLVKGIMGKKRFNDVMRMKRDAYHSKDRLMFIRHEGPHGLACRMKKYMKAQMPISRAIIRRSIHRKNAVNIPVRPCENKLASNDRTRQLQRLIPGGESMNSSCLLREAADYIVSLRAQVQVMHCLAYHSTQSLS</sequence>
<dbReference type="OMA" id="MNISECM"/>
<comment type="subcellular location">
    <subcellularLocation>
        <location evidence="1">Nucleus</location>
    </subcellularLocation>
</comment>
<dbReference type="AlphaFoldDB" id="A9NK38"/>
<dbReference type="GO" id="GO:0046983">
    <property type="term" value="F:protein dimerization activity"/>
    <property type="evidence" value="ECO:0007669"/>
    <property type="project" value="InterPro"/>
</dbReference>
<evidence type="ECO:0000313" key="6">
    <source>
        <dbReference type="EMBL" id="ABK20999.1"/>
    </source>
</evidence>
<name>A9NK38_PICSI</name>
<reference evidence="6" key="1">
    <citation type="journal article" date="2008" name="BMC Genomics">
        <title>A conifer genomics resource of 200,000 spruce (Picea spp.) ESTs and 6,464 high-quality, sequence-finished full-length cDNAs for Sitka spruce (Picea sitchensis).</title>
        <authorList>
            <person name="Ralph S.G."/>
            <person name="Chun H.J."/>
            <person name="Kolosova N."/>
            <person name="Cooper D."/>
            <person name="Oddy C."/>
            <person name="Ritland C.E."/>
            <person name="Kirkpatrick R."/>
            <person name="Moore R."/>
            <person name="Barber S."/>
            <person name="Holt R.A."/>
            <person name="Jones S.J."/>
            <person name="Marra M.A."/>
            <person name="Douglas C.J."/>
            <person name="Ritland K."/>
            <person name="Bohlmann J."/>
        </authorList>
    </citation>
    <scope>NUCLEOTIDE SEQUENCE</scope>
    <source>
        <tissue evidence="6">Green portion of the leader tissue</tissue>
    </source>
</reference>
<dbReference type="InterPro" id="IPR059002">
    <property type="entry name" value="IBH1_N"/>
</dbReference>
<dbReference type="PANTHER" id="PTHR33124:SF12">
    <property type="entry name" value="TRANSCRIPTION FACTOR BHLH148"/>
    <property type="match status" value="1"/>
</dbReference>
<evidence type="ECO:0000256" key="3">
    <source>
        <dbReference type="ARBA" id="ARBA00023163"/>
    </source>
</evidence>
<accession>A9NK38</accession>
<dbReference type="InterPro" id="IPR036638">
    <property type="entry name" value="HLH_DNA-bd_sf"/>
</dbReference>
<keyword evidence="3" id="KW-0804">Transcription</keyword>
<dbReference type="EMBL" id="EF081611">
    <property type="protein sequence ID" value="ABK20999.1"/>
    <property type="molecule type" value="mRNA"/>
</dbReference>
<dbReference type="Pfam" id="PF26576">
    <property type="entry name" value="IBH1_N"/>
    <property type="match status" value="1"/>
</dbReference>
<dbReference type="PANTHER" id="PTHR33124">
    <property type="entry name" value="TRANSCRIPTION FACTOR IBH1-LIKE 1"/>
    <property type="match status" value="1"/>
</dbReference>
<dbReference type="SUPFAM" id="SSF47459">
    <property type="entry name" value="HLH, helix-loop-helix DNA-binding domain"/>
    <property type="match status" value="1"/>
</dbReference>
<protein>
    <recommendedName>
        <fullName evidence="5">IBH1-like N-terminal domain-containing protein</fullName>
    </recommendedName>
</protein>
<feature type="domain" description="IBH1-like N-terminal" evidence="5">
    <location>
        <begin position="9"/>
        <end position="74"/>
    </location>
</feature>
<dbReference type="GO" id="GO:0006355">
    <property type="term" value="P:regulation of DNA-templated transcription"/>
    <property type="evidence" value="ECO:0007669"/>
    <property type="project" value="InterPro"/>
</dbReference>
<evidence type="ECO:0000256" key="4">
    <source>
        <dbReference type="ARBA" id="ARBA00023242"/>
    </source>
</evidence>
<evidence type="ECO:0000256" key="1">
    <source>
        <dbReference type="ARBA" id="ARBA00004123"/>
    </source>
</evidence>
<evidence type="ECO:0000256" key="2">
    <source>
        <dbReference type="ARBA" id="ARBA00023015"/>
    </source>
</evidence>
<dbReference type="CDD" id="cd11444">
    <property type="entry name" value="bHLH_AtIBH1_like"/>
    <property type="match status" value="1"/>
</dbReference>
<proteinExistence type="evidence at transcript level"/>
<keyword evidence="2" id="KW-0805">Transcription regulation</keyword>
<dbReference type="InterPro" id="IPR044660">
    <property type="entry name" value="IBH1-like"/>
</dbReference>
<evidence type="ECO:0000259" key="5">
    <source>
        <dbReference type="Pfam" id="PF26576"/>
    </source>
</evidence>
<dbReference type="InterPro" id="IPR044549">
    <property type="entry name" value="bHLH_AtIBH1-like"/>
</dbReference>
<keyword evidence="4" id="KW-0539">Nucleus</keyword>
<organism evidence="6">
    <name type="scientific">Picea sitchensis</name>
    <name type="common">Sitka spruce</name>
    <name type="synonym">Pinus sitchensis</name>
    <dbReference type="NCBI Taxonomy" id="3332"/>
    <lineage>
        <taxon>Eukaryota</taxon>
        <taxon>Viridiplantae</taxon>
        <taxon>Streptophyta</taxon>
        <taxon>Embryophyta</taxon>
        <taxon>Tracheophyta</taxon>
        <taxon>Spermatophyta</taxon>
        <taxon>Pinopsida</taxon>
        <taxon>Pinidae</taxon>
        <taxon>Conifers I</taxon>
        <taxon>Pinales</taxon>
        <taxon>Pinaceae</taxon>
        <taxon>Picea</taxon>
    </lineage>
</organism>